<dbReference type="GO" id="GO:0008270">
    <property type="term" value="F:zinc ion binding"/>
    <property type="evidence" value="ECO:0007669"/>
    <property type="project" value="UniProtKB-KW"/>
</dbReference>
<evidence type="ECO:0000256" key="7">
    <source>
        <dbReference type="ARBA" id="ARBA00023242"/>
    </source>
</evidence>
<feature type="domain" description="C2H2-type" evidence="10">
    <location>
        <begin position="308"/>
        <end position="335"/>
    </location>
</feature>
<dbReference type="OrthoDB" id="8117402at2759"/>
<dbReference type="EMBL" id="CAJVPZ010004257">
    <property type="protein sequence ID" value="CAG8543236.1"/>
    <property type="molecule type" value="Genomic_DNA"/>
</dbReference>
<dbReference type="AlphaFoldDB" id="A0A9N9FM96"/>
<keyword evidence="12" id="KW-1185">Reference proteome</keyword>
<feature type="region of interest" description="Disordered" evidence="9">
    <location>
        <begin position="201"/>
        <end position="242"/>
    </location>
</feature>
<sequence>MATHVRRKAISIDKNEKKREHEANSPEVITPIPVRPAISQLITVRPRVSPRNVRSFAKVKKLRFDKPDNIPPNDDNCHSVVKNCSPVFNNSQHVERSNINLPTINRNTLVTHLDTEDSIAKFNETSSAREITRVTLTSFVKVGGNKETSLNTPMIQSNNPQTTHDIITHDATHDTTHDTTDNNITDNITVTKINDYNATIKNNDDSALNRNETKDKSKPSKNKHDTQSKEKNGSESSLNVKNDKKQFPCPVCKRSFSRKFNMQSHLKTHDTDRVKPYACTYESCNLRFTRKHDLKRHINGIHNEQKEFLCPHCNKNFSRKDAWKRHELTCGSEETKDVGKRKHITKPLPQLLPTPFTNQLDNSPSIIKRRGRPRKLVINNETDLIVPKKDVTTEFKVGKKGRPRKILKIETPLIESTEETKVEKSADRMDGVISNHTSELSLTETRSTETSVDNQLVKSNLASTADVSPISHPNSMITEARKDTNGSIDSFNKESDLISFKYHDTSSTISSINEVDYAMSEEMTEEAFGELYEETFGEKAKVSKEGY</sequence>
<keyword evidence="7" id="KW-0539">Nucleus</keyword>
<protein>
    <submittedName>
        <fullName evidence="11">15378_t:CDS:1</fullName>
    </submittedName>
</protein>
<dbReference type="InterPro" id="IPR051061">
    <property type="entry name" value="Zinc_finger_trans_reg"/>
</dbReference>
<dbReference type="InterPro" id="IPR013087">
    <property type="entry name" value="Znf_C2H2_type"/>
</dbReference>
<dbReference type="SUPFAM" id="SSF57667">
    <property type="entry name" value="beta-beta-alpha zinc fingers"/>
    <property type="match status" value="2"/>
</dbReference>
<feature type="domain" description="C2H2-type" evidence="10">
    <location>
        <begin position="247"/>
        <end position="274"/>
    </location>
</feature>
<organism evidence="11 12">
    <name type="scientific">Racocetra fulgida</name>
    <dbReference type="NCBI Taxonomy" id="60492"/>
    <lineage>
        <taxon>Eukaryota</taxon>
        <taxon>Fungi</taxon>
        <taxon>Fungi incertae sedis</taxon>
        <taxon>Mucoromycota</taxon>
        <taxon>Glomeromycotina</taxon>
        <taxon>Glomeromycetes</taxon>
        <taxon>Diversisporales</taxon>
        <taxon>Gigasporaceae</taxon>
        <taxon>Racocetra</taxon>
    </lineage>
</organism>
<proteinExistence type="predicted"/>
<dbReference type="PROSITE" id="PS00028">
    <property type="entry name" value="ZINC_FINGER_C2H2_1"/>
    <property type="match status" value="2"/>
</dbReference>
<feature type="compositionally biased region" description="Polar residues" evidence="9">
    <location>
        <begin position="201"/>
        <end position="210"/>
    </location>
</feature>
<accession>A0A9N9FM96</accession>
<dbReference type="PROSITE" id="PS50157">
    <property type="entry name" value="ZINC_FINGER_C2H2_2"/>
    <property type="match status" value="3"/>
</dbReference>
<evidence type="ECO:0000256" key="6">
    <source>
        <dbReference type="ARBA" id="ARBA00023163"/>
    </source>
</evidence>
<dbReference type="Gene3D" id="3.30.160.60">
    <property type="entry name" value="Classic Zinc Finger"/>
    <property type="match status" value="3"/>
</dbReference>
<feature type="compositionally biased region" description="Basic and acidic residues" evidence="9">
    <location>
        <begin position="211"/>
        <end position="233"/>
    </location>
</feature>
<dbReference type="GO" id="GO:0006357">
    <property type="term" value="P:regulation of transcription by RNA polymerase II"/>
    <property type="evidence" value="ECO:0007669"/>
    <property type="project" value="TreeGrafter"/>
</dbReference>
<evidence type="ECO:0000313" key="11">
    <source>
        <dbReference type="EMBL" id="CAG8543236.1"/>
    </source>
</evidence>
<keyword evidence="5" id="KW-0805">Transcription regulation</keyword>
<evidence type="ECO:0000256" key="2">
    <source>
        <dbReference type="ARBA" id="ARBA00022723"/>
    </source>
</evidence>
<keyword evidence="2" id="KW-0479">Metal-binding</keyword>
<comment type="caution">
    <text evidence="11">The sequence shown here is derived from an EMBL/GenBank/DDBJ whole genome shotgun (WGS) entry which is preliminary data.</text>
</comment>
<dbReference type="PANTHER" id="PTHR46179:SF13">
    <property type="entry name" value="C2H2-TYPE DOMAIN-CONTAINING PROTEIN"/>
    <property type="match status" value="1"/>
</dbReference>
<comment type="subcellular location">
    <subcellularLocation>
        <location evidence="1">Nucleus</location>
    </subcellularLocation>
</comment>
<dbReference type="GO" id="GO:0005634">
    <property type="term" value="C:nucleus"/>
    <property type="evidence" value="ECO:0007669"/>
    <property type="project" value="UniProtKB-SubCell"/>
</dbReference>
<dbReference type="Proteomes" id="UP000789396">
    <property type="component" value="Unassembled WGS sequence"/>
</dbReference>
<evidence type="ECO:0000256" key="9">
    <source>
        <dbReference type="SAM" id="MobiDB-lite"/>
    </source>
</evidence>
<dbReference type="InterPro" id="IPR036236">
    <property type="entry name" value="Znf_C2H2_sf"/>
</dbReference>
<keyword evidence="3 8" id="KW-0863">Zinc-finger</keyword>
<dbReference type="Pfam" id="PF00096">
    <property type="entry name" value="zf-C2H2"/>
    <property type="match status" value="3"/>
</dbReference>
<evidence type="ECO:0000256" key="1">
    <source>
        <dbReference type="ARBA" id="ARBA00004123"/>
    </source>
</evidence>
<reference evidence="11" key="1">
    <citation type="submission" date="2021-06" db="EMBL/GenBank/DDBJ databases">
        <authorList>
            <person name="Kallberg Y."/>
            <person name="Tangrot J."/>
            <person name="Rosling A."/>
        </authorList>
    </citation>
    <scope>NUCLEOTIDE SEQUENCE</scope>
    <source>
        <strain evidence="11">IN212</strain>
    </source>
</reference>
<evidence type="ECO:0000256" key="5">
    <source>
        <dbReference type="ARBA" id="ARBA00023015"/>
    </source>
</evidence>
<evidence type="ECO:0000256" key="3">
    <source>
        <dbReference type="ARBA" id="ARBA00022771"/>
    </source>
</evidence>
<feature type="domain" description="C2H2-type" evidence="10">
    <location>
        <begin position="277"/>
        <end position="307"/>
    </location>
</feature>
<feature type="compositionally biased region" description="Basic and acidic residues" evidence="9">
    <location>
        <begin position="10"/>
        <end position="24"/>
    </location>
</feature>
<dbReference type="PANTHER" id="PTHR46179">
    <property type="entry name" value="ZINC FINGER PROTEIN"/>
    <property type="match status" value="1"/>
</dbReference>
<feature type="region of interest" description="Disordered" evidence="9">
    <location>
        <begin position="1"/>
        <end position="28"/>
    </location>
</feature>
<evidence type="ECO:0000259" key="10">
    <source>
        <dbReference type="PROSITE" id="PS50157"/>
    </source>
</evidence>
<evidence type="ECO:0000313" key="12">
    <source>
        <dbReference type="Proteomes" id="UP000789396"/>
    </source>
</evidence>
<gene>
    <name evidence="11" type="ORF">RFULGI_LOCUS4317</name>
</gene>
<keyword evidence="4" id="KW-0862">Zinc</keyword>
<evidence type="ECO:0000256" key="8">
    <source>
        <dbReference type="PROSITE-ProRule" id="PRU00042"/>
    </source>
</evidence>
<name>A0A9N9FM96_9GLOM</name>
<evidence type="ECO:0000256" key="4">
    <source>
        <dbReference type="ARBA" id="ARBA00022833"/>
    </source>
</evidence>
<keyword evidence="6" id="KW-0804">Transcription</keyword>
<dbReference type="SMART" id="SM00355">
    <property type="entry name" value="ZnF_C2H2"/>
    <property type="match status" value="3"/>
</dbReference>